<dbReference type="SMART" id="SM00560">
    <property type="entry name" value="LamGL"/>
    <property type="match status" value="1"/>
</dbReference>
<dbReference type="EMBL" id="AP012338">
    <property type="protein sequence ID" value="BAM02675.1"/>
    <property type="molecule type" value="Genomic_DNA"/>
</dbReference>
<organism evidence="5 6">
    <name type="scientific">Phycisphaera mikurensis (strain NBRC 102666 / KCTC 22515 / FYK2301M01)</name>
    <dbReference type="NCBI Taxonomy" id="1142394"/>
    <lineage>
        <taxon>Bacteria</taxon>
        <taxon>Pseudomonadati</taxon>
        <taxon>Planctomycetota</taxon>
        <taxon>Phycisphaerae</taxon>
        <taxon>Phycisphaerales</taxon>
        <taxon>Phycisphaeraceae</taxon>
        <taxon>Phycisphaera</taxon>
    </lineage>
</organism>
<dbReference type="Proteomes" id="UP000007881">
    <property type="component" value="Chromosome"/>
</dbReference>
<dbReference type="KEGG" id="phm:PSMK_05160"/>
<dbReference type="NCBIfam" id="TIGR02608">
    <property type="entry name" value="delta_60_rpt"/>
    <property type="match status" value="6"/>
</dbReference>
<evidence type="ECO:0000259" key="4">
    <source>
        <dbReference type="SMART" id="SM00560"/>
    </source>
</evidence>
<feature type="domain" description="LamG-like jellyroll fold" evidence="4">
    <location>
        <begin position="67"/>
        <end position="220"/>
    </location>
</feature>
<evidence type="ECO:0000256" key="2">
    <source>
        <dbReference type="ARBA" id="ARBA00023157"/>
    </source>
</evidence>
<sequence>MVSSLKGHWRLDEIAGSTASSGVAAVHATLLADAAFAPAGGRLGGALSLSGSGSAAVVGNVHDPGSGSQTASIWFRRPGGGAIGNDQFLFSKGNRYSTREGWSLNLESSTQEIRFRVNGSDSSAQRASVEADLPQDDRWHHLAAVIDRDAGTLRAYLDGDGSVWRTGGGGPTTRSLASVTHIDTDDPLTLGAVHDGHLLRGNFTGLLDDARIYDRGLGELEIQALASGATRFEPEVTATGSSSTLTAGAPSTLGLHAEHARPDRWAIDWGDGTSEELAGAAASRVHTFAGSGSPQQIAVTAFYGTEAFQAPIRDGGAEADFALGGRAVLDTGSRSWIRDGAVQRDGKLVVAGGPNFTVARFLADGTPDASFGPHGTGVVEIPTAGEGQAVALQRDGKIVVAGGSWFSLARLNLDGSPDTGFGSAGTGVVDDTFGSTFEANDLLIQDDGRIVLAGDGAGDFILARFDPDGRRDHSFGGPGANGRVQTDLYGARDSANAIAAGRDGRLYVTGRTTSAGSSDYDVALAAYSADGGLDRSFGSNGRARADFGDDDEAAFGIDVQPDGRVVVAGRSRVSDANSYDFATARFTAGGFLDASFGGDGTVTTHLGRGYDAAYGVVVLNTGQLLIGGRTSGLGTTNGYDYGVVRLDADGSRDLTFGEGGVSAIDFEGERDDAEALVVGNDGRIFLIGRADGKIGVAATTGFAAPDSGGSFGAGWRLATMKPHHVYGPTGYVGGAHYEHLPIVAEDGVGVARVLAGQSFVLPGDESSALATTGSLDFTAQAGAAAASAGLILAGFAELEGFGDTPKRRLNLRWTPGGGLLLEQGGTEVFRLAGPWADGNLHRFTLAWEGDRVTFFADGAVAASGTLVAATDWASCSPMFGDEKTDQRGTAAAQVIRDVTVGEGSFSVADAAAAVAAASTPLATASREAFIGYEATDGSFSQNFLAQRIISHDAGALADPAEIGRGWIQDGSFTPDVLLPGRPIYQTLLFGDPGSFQKVSTVYTTASVSGRSDANQMVRVSNGWITGEGSMALDLTSKSREIHWGLNVWDHDRYVQHGRFSHYVADGGGAASTNGTHSDLHLGWTDGKRFITSVLQAPAPIFRGHVSMTLGGDHRLTRIVHYHDPAGFVGSAPMTPLAAGLLRDRTGDSVPLSFIDGPEAAPGQTVGYGSVRLADGSSLVGIGLGAYHHPPAQTLGASTALGSGHAQTTSVASVRPTDARPVWMGAAQGGSTEILRLTYDPDDLSSARTHLGTGWIDEAWLKTTDTLNTRHFISANPASRFYLDPDSDADGDGIRLLDERLWWNTNPDSLDTDGDGLHDDYEISYRPVLAGLGGTVNPGAPDAASAYASQSPRTQLRELQVGQGDLFNPLVKDDPKADFDRDGLPNYLESSYGSHPGLSDTDGDGVSDLKEHEQGSSPVDPSDLGLAPPLATKERVSVTVGDPSPSHSEQWALEFNRTTPGGPGSTERVRLMAPDHGLVITEDFWFDVGADYTGVIQHVGSNTDPPDYDWTADVKLATELPPEQADRPRAALTVTEVNNKDEPVLPGGSDFNIDEGKIIVRLRPSVEIDLDVDSDNTAGLYGGPDGTDEEDEHEDAYGDPEHPGKILLANTLDHDRDLIPDYADGFGLDVGMPTADRSTGARFTPLNLEVTGVLELVPEAVLRIDYAASVPLEIQATPSDLFALPQTGNLRLWNLDASTARNGESLLNGGNFVAPGVYSFAELGLRRGASSGQLWLEAVGASDVIGGDRITASVGTLQEDDVAGETFLTLFSDTVGFTAVEVQLEQRNTAGGGWVDANGFLAADLRPFPDGSVPDHFVYRFAVEDPRFEAETITLGNHDLSLSGGSVRYSEEFGVARPGQAGMADSSYLILSAGEVDFSYNPNGSYPVEWVDDVAAADREVAAEVDRAVTDMHGRWAAPAPEPGNSPNPGAFGNEVHRRVSERLQGRPGWLVDVVVDEQTNRVVKIGGGPGGSGTTQVDLIKLRSGVSPEVGDVLAKEDIKGVYDIKSSASGNVPRAQRLKLKVVSQGGAAANQGGAGEVKVTRTRYRWTAGGGWTENLKVARSLKVMSAFGLTTTASAFVHADELDAELLDVVAAFEEAKRVDLTQRPGVLAIATGKFANYLSHFDPSGNVQALSLAAFLQVLSSDAFERGDL</sequence>
<dbReference type="Pfam" id="PF13385">
    <property type="entry name" value="Laminin_G_3"/>
    <property type="match status" value="1"/>
</dbReference>
<evidence type="ECO:0000256" key="1">
    <source>
        <dbReference type="ARBA" id="ARBA00022729"/>
    </source>
</evidence>
<feature type="compositionally biased region" description="Basic and acidic residues" evidence="3">
    <location>
        <begin position="1370"/>
        <end position="1382"/>
    </location>
</feature>
<dbReference type="eggNOG" id="COG4386">
    <property type="taxonomic scope" value="Bacteria"/>
</dbReference>
<reference evidence="5 6" key="1">
    <citation type="submission" date="2012-02" db="EMBL/GenBank/DDBJ databases">
        <title>Complete genome sequence of Phycisphaera mikurensis NBRC 102666.</title>
        <authorList>
            <person name="Ankai A."/>
            <person name="Hosoyama A."/>
            <person name="Terui Y."/>
            <person name="Sekine M."/>
            <person name="Fukai R."/>
            <person name="Kato Y."/>
            <person name="Nakamura S."/>
            <person name="Yamada-Narita S."/>
            <person name="Kawakoshi A."/>
            <person name="Fukunaga Y."/>
            <person name="Yamazaki S."/>
            <person name="Fujita N."/>
        </authorList>
    </citation>
    <scope>NUCLEOTIDE SEQUENCE [LARGE SCALE GENOMIC DNA]</scope>
    <source>
        <strain evidence="6">NBRC 102666 / KCTC 22515 / FYK2301M01</strain>
    </source>
</reference>
<feature type="region of interest" description="Disordered" evidence="3">
    <location>
        <begin position="1365"/>
        <end position="1427"/>
    </location>
</feature>
<dbReference type="InterPro" id="IPR013431">
    <property type="entry name" value="Delta_60_rpt"/>
</dbReference>
<evidence type="ECO:0000256" key="3">
    <source>
        <dbReference type="SAM" id="MobiDB-lite"/>
    </source>
</evidence>
<dbReference type="Gene3D" id="2.80.10.50">
    <property type="match status" value="3"/>
</dbReference>
<dbReference type="InterPro" id="IPR006558">
    <property type="entry name" value="LamG-like"/>
</dbReference>
<evidence type="ECO:0000313" key="5">
    <source>
        <dbReference type="EMBL" id="BAM02675.1"/>
    </source>
</evidence>
<name>I0IBN7_PHYMF</name>
<protein>
    <recommendedName>
        <fullName evidence="4">LamG-like jellyroll fold domain-containing protein</fullName>
    </recommendedName>
</protein>
<proteinExistence type="predicted"/>
<keyword evidence="1" id="KW-0732">Signal</keyword>
<dbReference type="SUPFAM" id="SSF101898">
    <property type="entry name" value="NHL repeat"/>
    <property type="match status" value="1"/>
</dbReference>
<keyword evidence="6" id="KW-1185">Reference proteome</keyword>
<keyword evidence="2" id="KW-1015">Disulfide bond</keyword>
<dbReference type="eggNOG" id="COG3209">
    <property type="taxonomic scope" value="Bacteria"/>
</dbReference>
<dbReference type="Gene3D" id="2.60.120.200">
    <property type="match status" value="1"/>
</dbReference>
<dbReference type="Pfam" id="PF17164">
    <property type="entry name" value="DUF5122"/>
    <property type="match status" value="5"/>
</dbReference>
<feature type="region of interest" description="Disordered" evidence="3">
    <location>
        <begin position="1572"/>
        <end position="1597"/>
    </location>
</feature>
<gene>
    <name evidence="5" type="ordered locus">PSMK_05160</name>
</gene>
<dbReference type="STRING" id="1142394.PSMK_05160"/>
<dbReference type="InterPro" id="IPR013320">
    <property type="entry name" value="ConA-like_dom_sf"/>
</dbReference>
<accession>I0IBN7</accession>
<evidence type="ECO:0000313" key="6">
    <source>
        <dbReference type="Proteomes" id="UP000007881"/>
    </source>
</evidence>
<dbReference type="HOGENOM" id="CLU_231741_0_0_0"/>
<dbReference type="SUPFAM" id="SSF49899">
    <property type="entry name" value="Concanavalin A-like lectins/glucanases"/>
    <property type="match status" value="1"/>
</dbReference>